<dbReference type="Proteomes" id="UP000305730">
    <property type="component" value="Unassembled WGS sequence"/>
</dbReference>
<dbReference type="PANTHER" id="PTHR30265:SF7">
    <property type="entry name" value="TRANSCRIPTION ANTITERMINATION PROTEIN RFAH"/>
    <property type="match status" value="1"/>
</dbReference>
<dbReference type="OrthoDB" id="9790639at2"/>
<evidence type="ECO:0000313" key="5">
    <source>
        <dbReference type="EMBL" id="TMP45716.1"/>
    </source>
</evidence>
<feature type="domain" description="NusG-like N-terminal" evidence="4">
    <location>
        <begin position="12"/>
        <end position="111"/>
    </location>
</feature>
<comment type="caution">
    <text evidence="6">The sequence shown here is derived from an EMBL/GenBank/DDBJ whole genome shotgun (WGS) entry which is preliminary data.</text>
</comment>
<dbReference type="SMART" id="SM00738">
    <property type="entry name" value="NGN"/>
    <property type="match status" value="1"/>
</dbReference>
<evidence type="ECO:0000313" key="8">
    <source>
        <dbReference type="Proteomes" id="UP000307706"/>
    </source>
</evidence>
<dbReference type="AlphaFoldDB" id="A0A5S3XRF9"/>
<keyword evidence="3" id="KW-0804">Transcription</keyword>
<name>A0A5S3XRF9_9GAMM</name>
<dbReference type="SUPFAM" id="SSF50104">
    <property type="entry name" value="Translation proteins SH3-like domain"/>
    <property type="match status" value="1"/>
</dbReference>
<dbReference type="GO" id="GO:0005829">
    <property type="term" value="C:cytosol"/>
    <property type="evidence" value="ECO:0007669"/>
    <property type="project" value="TreeGrafter"/>
</dbReference>
<evidence type="ECO:0000256" key="1">
    <source>
        <dbReference type="ARBA" id="ARBA00022814"/>
    </source>
</evidence>
<dbReference type="PANTHER" id="PTHR30265">
    <property type="entry name" value="RHO-INTERACTING TRANSCRIPTION TERMINATION FACTOR NUSG"/>
    <property type="match status" value="1"/>
</dbReference>
<dbReference type="CDD" id="cd09892">
    <property type="entry name" value="NGN_SP_RfaH"/>
    <property type="match status" value="1"/>
</dbReference>
<keyword evidence="2" id="KW-0805">Transcription regulation</keyword>
<dbReference type="Pfam" id="PF02357">
    <property type="entry name" value="NusG"/>
    <property type="match status" value="1"/>
</dbReference>
<evidence type="ECO:0000259" key="4">
    <source>
        <dbReference type="SMART" id="SM00738"/>
    </source>
</evidence>
<evidence type="ECO:0000256" key="3">
    <source>
        <dbReference type="ARBA" id="ARBA00023163"/>
    </source>
</evidence>
<dbReference type="GO" id="GO:0031564">
    <property type="term" value="P:transcription antitermination"/>
    <property type="evidence" value="ECO:0007669"/>
    <property type="project" value="UniProtKB-KW"/>
</dbReference>
<dbReference type="EMBL" id="PNCK01000016">
    <property type="protein sequence ID" value="TMP45716.1"/>
    <property type="molecule type" value="Genomic_DNA"/>
</dbReference>
<reference evidence="6 8" key="1">
    <citation type="submission" date="2017-12" db="EMBL/GenBank/DDBJ databases">
        <authorList>
            <person name="Paulsen S."/>
            <person name="Gram L.K."/>
        </authorList>
    </citation>
    <scope>NUCLEOTIDE SEQUENCE [LARGE SCALE GENOMIC DNA]</scope>
    <source>
        <strain evidence="6 8">S2231</strain>
        <strain evidence="5">S2233</strain>
    </source>
</reference>
<protein>
    <submittedName>
        <fullName evidence="6">Transcription/translation regulatory transformer protein RfaH</fullName>
    </submittedName>
</protein>
<reference evidence="8" key="2">
    <citation type="submission" date="2019-06" db="EMBL/GenBank/DDBJ databases">
        <title>Co-occurence of chitin degradation, pigmentation and bioactivity in marine Pseudoalteromonas.</title>
        <authorList>
            <person name="Sonnenschein E.C."/>
            <person name="Bech P.K."/>
        </authorList>
    </citation>
    <scope>NUCLEOTIDE SEQUENCE [LARGE SCALE GENOMIC DNA]</scope>
    <source>
        <strain evidence="8">S2231</strain>
    </source>
</reference>
<organism evidence="6 8">
    <name type="scientific">Pseudoalteromonas citrea</name>
    <dbReference type="NCBI Taxonomy" id="43655"/>
    <lineage>
        <taxon>Bacteria</taxon>
        <taxon>Pseudomonadati</taxon>
        <taxon>Pseudomonadota</taxon>
        <taxon>Gammaproteobacteria</taxon>
        <taxon>Alteromonadales</taxon>
        <taxon>Pseudoalteromonadaceae</taxon>
        <taxon>Pseudoalteromonas</taxon>
    </lineage>
</organism>
<keyword evidence="7" id="KW-1185">Reference proteome</keyword>
<proteinExistence type="predicted"/>
<reference evidence="6" key="3">
    <citation type="submission" date="2019-09" db="EMBL/GenBank/DDBJ databases">
        <title>Co-occurence of chitin degradation, pigmentation and bioactivity in marine Pseudoalteromonas.</title>
        <authorList>
            <person name="Sonnenschein E.C."/>
            <person name="Bech P.K."/>
        </authorList>
    </citation>
    <scope>NUCLEOTIDE SEQUENCE</scope>
    <source>
        <strain evidence="6">S2231</strain>
        <strain evidence="5 7">S2233</strain>
    </source>
</reference>
<sequence>MQLQENIDEMGSKQWFLVSCKSKQESRAHLNFTNQCIVSYYPTVEVAKISKGKRTVKNEALFPGYIFVYLDPSSYLASKVKNTLGVYGYVNYAGRPQVVPDSLISDLKEKSRLIIDESIQTGAKVVICDGVYKNIEGIFMQVEGDKRYTILIELLNQSCELSLNNTNVALLHN</sequence>
<dbReference type="InterPro" id="IPR043425">
    <property type="entry name" value="NusG-like"/>
</dbReference>
<dbReference type="Proteomes" id="UP000307706">
    <property type="component" value="Unassembled WGS sequence"/>
</dbReference>
<dbReference type="SUPFAM" id="SSF82679">
    <property type="entry name" value="N-utilization substance G protein NusG, N-terminal domain"/>
    <property type="match status" value="1"/>
</dbReference>
<dbReference type="InterPro" id="IPR006645">
    <property type="entry name" value="NGN-like_dom"/>
</dbReference>
<dbReference type="GO" id="GO:0006354">
    <property type="term" value="P:DNA-templated transcription elongation"/>
    <property type="evidence" value="ECO:0007669"/>
    <property type="project" value="InterPro"/>
</dbReference>
<dbReference type="RefSeq" id="WP_138595117.1">
    <property type="nucleotide sequence ID" value="NZ_PNCK01000016.1"/>
</dbReference>
<dbReference type="Gene3D" id="3.30.70.940">
    <property type="entry name" value="NusG, N-terminal domain"/>
    <property type="match status" value="1"/>
</dbReference>
<gene>
    <name evidence="6" type="ORF">CWB96_11060</name>
    <name evidence="5" type="ORF">CWB97_03705</name>
</gene>
<dbReference type="InterPro" id="IPR008991">
    <property type="entry name" value="Translation_prot_SH3-like_sf"/>
</dbReference>
<dbReference type="NCBIfam" id="NF006534">
    <property type="entry name" value="PRK09014.1"/>
    <property type="match status" value="1"/>
</dbReference>
<evidence type="ECO:0000256" key="2">
    <source>
        <dbReference type="ARBA" id="ARBA00023015"/>
    </source>
</evidence>
<evidence type="ECO:0000313" key="6">
    <source>
        <dbReference type="EMBL" id="TMP59095.1"/>
    </source>
</evidence>
<dbReference type="InterPro" id="IPR036735">
    <property type="entry name" value="NGN_dom_sf"/>
</dbReference>
<keyword evidence="1" id="KW-0889">Transcription antitermination</keyword>
<dbReference type="EMBL" id="PNCL01000050">
    <property type="protein sequence ID" value="TMP59095.1"/>
    <property type="molecule type" value="Genomic_DNA"/>
</dbReference>
<accession>A0A5S3XRF9</accession>
<evidence type="ECO:0000313" key="7">
    <source>
        <dbReference type="Proteomes" id="UP000305730"/>
    </source>
</evidence>